<evidence type="ECO:0000256" key="1">
    <source>
        <dbReference type="ARBA" id="ARBA00009013"/>
    </source>
</evidence>
<dbReference type="PANTHER" id="PTHR33495:SF2">
    <property type="entry name" value="ANTI-SIGMA FACTOR ANTAGONIST TM_1081-RELATED"/>
    <property type="match status" value="1"/>
</dbReference>
<dbReference type="NCBIfam" id="TIGR00377">
    <property type="entry name" value="ant_ant_sig"/>
    <property type="match status" value="1"/>
</dbReference>
<feature type="region of interest" description="Disordered" evidence="3">
    <location>
        <begin position="115"/>
        <end position="141"/>
    </location>
</feature>
<dbReference type="Proteomes" id="UP001490365">
    <property type="component" value="Unassembled WGS sequence"/>
</dbReference>
<sequence>MTDNDNWRLSITCSHTGGVRVLTACGEIDLDSAPRLLDALTADGAAALVTVVDLSGVTFMDSSGINALIAAHHAAQRHGGQLRLASPGPTVAEIFGIVGLPGVIPCHPTLRDALDACPRQPDEPDVADARHNRGGHQNGTS</sequence>
<comment type="similarity">
    <text evidence="1 2">Belongs to the anti-sigma-factor antagonist family.</text>
</comment>
<protein>
    <recommendedName>
        <fullName evidence="2">Anti-sigma factor antagonist</fullName>
    </recommendedName>
</protein>
<dbReference type="InterPro" id="IPR036513">
    <property type="entry name" value="STAS_dom_sf"/>
</dbReference>
<reference evidence="5 6" key="1">
    <citation type="submission" date="2024-06" db="EMBL/GenBank/DDBJ databases">
        <title>The Natural Products Discovery Center: Release of the First 8490 Sequenced Strains for Exploring Actinobacteria Biosynthetic Diversity.</title>
        <authorList>
            <person name="Kalkreuter E."/>
            <person name="Kautsar S.A."/>
            <person name="Yang D."/>
            <person name="Bader C.D."/>
            <person name="Teijaro C.N."/>
            <person name="Fluegel L."/>
            <person name="Davis C.M."/>
            <person name="Simpson J.R."/>
            <person name="Lauterbach L."/>
            <person name="Steele A.D."/>
            <person name="Gui C."/>
            <person name="Meng S."/>
            <person name="Li G."/>
            <person name="Viehrig K."/>
            <person name="Ye F."/>
            <person name="Su P."/>
            <person name="Kiefer A.F."/>
            <person name="Nichols A."/>
            <person name="Cepeda A.J."/>
            <person name="Yan W."/>
            <person name="Fan B."/>
            <person name="Jiang Y."/>
            <person name="Adhikari A."/>
            <person name="Zheng C.-J."/>
            <person name="Schuster L."/>
            <person name="Cowan T.M."/>
            <person name="Smanski M.J."/>
            <person name="Chevrette M.G."/>
            <person name="De Carvalho L.P.S."/>
            <person name="Shen B."/>
        </authorList>
    </citation>
    <scope>NUCLEOTIDE SEQUENCE [LARGE SCALE GENOMIC DNA]</scope>
    <source>
        <strain evidence="5 6">NPDC001694</strain>
    </source>
</reference>
<dbReference type="RefSeq" id="WP_351960158.1">
    <property type="nucleotide sequence ID" value="NZ_JBEOZM010000018.1"/>
</dbReference>
<organism evidence="5 6">
    <name type="scientific">Streptomyces sp. 900105755</name>
    <dbReference type="NCBI Taxonomy" id="3154389"/>
    <lineage>
        <taxon>Bacteria</taxon>
        <taxon>Bacillati</taxon>
        <taxon>Actinomycetota</taxon>
        <taxon>Actinomycetes</taxon>
        <taxon>Kitasatosporales</taxon>
        <taxon>Streptomycetaceae</taxon>
        <taxon>Streptomyces</taxon>
    </lineage>
</organism>
<dbReference type="PROSITE" id="PS50801">
    <property type="entry name" value="STAS"/>
    <property type="match status" value="1"/>
</dbReference>
<evidence type="ECO:0000256" key="3">
    <source>
        <dbReference type="SAM" id="MobiDB-lite"/>
    </source>
</evidence>
<evidence type="ECO:0000313" key="5">
    <source>
        <dbReference type="EMBL" id="MER6271794.1"/>
    </source>
</evidence>
<feature type="domain" description="STAS" evidence="4">
    <location>
        <begin position="9"/>
        <end position="117"/>
    </location>
</feature>
<dbReference type="CDD" id="cd07043">
    <property type="entry name" value="STAS_anti-anti-sigma_factors"/>
    <property type="match status" value="1"/>
</dbReference>
<evidence type="ECO:0000256" key="2">
    <source>
        <dbReference type="RuleBase" id="RU003749"/>
    </source>
</evidence>
<dbReference type="PANTHER" id="PTHR33495">
    <property type="entry name" value="ANTI-SIGMA FACTOR ANTAGONIST TM_1081-RELATED-RELATED"/>
    <property type="match status" value="1"/>
</dbReference>
<evidence type="ECO:0000313" key="6">
    <source>
        <dbReference type="Proteomes" id="UP001490365"/>
    </source>
</evidence>
<dbReference type="SUPFAM" id="SSF52091">
    <property type="entry name" value="SpoIIaa-like"/>
    <property type="match status" value="1"/>
</dbReference>
<dbReference type="Gene3D" id="3.30.750.24">
    <property type="entry name" value="STAS domain"/>
    <property type="match status" value="1"/>
</dbReference>
<evidence type="ECO:0000259" key="4">
    <source>
        <dbReference type="PROSITE" id="PS50801"/>
    </source>
</evidence>
<dbReference type="InterPro" id="IPR003658">
    <property type="entry name" value="Anti-sigma_ant"/>
</dbReference>
<name>A0ABV1TP45_9ACTN</name>
<dbReference type="InterPro" id="IPR002645">
    <property type="entry name" value="STAS_dom"/>
</dbReference>
<accession>A0ABV1TP45</accession>
<comment type="caution">
    <text evidence="5">The sequence shown here is derived from an EMBL/GenBank/DDBJ whole genome shotgun (WGS) entry which is preliminary data.</text>
</comment>
<dbReference type="Pfam" id="PF01740">
    <property type="entry name" value="STAS"/>
    <property type="match status" value="1"/>
</dbReference>
<gene>
    <name evidence="5" type="ORF">ABT211_31545</name>
</gene>
<dbReference type="EMBL" id="JBEOZM010000018">
    <property type="protein sequence ID" value="MER6271794.1"/>
    <property type="molecule type" value="Genomic_DNA"/>
</dbReference>
<keyword evidence="6" id="KW-1185">Reference proteome</keyword>
<proteinExistence type="inferred from homology"/>